<reference evidence="4 5" key="1">
    <citation type="submission" date="2014-07" db="EMBL/GenBank/DDBJ databases">
        <title>Methanogenic archaea and the global carbon cycle.</title>
        <authorList>
            <person name="Henriksen J.R."/>
            <person name="Luke J."/>
            <person name="Reinhart S."/>
            <person name="Benedict M.N."/>
            <person name="Youngblut N.D."/>
            <person name="Metcalf M.E."/>
            <person name="Whitaker R.J."/>
            <person name="Metcalf W.W."/>
        </authorList>
    </citation>
    <scope>NUCLEOTIDE SEQUENCE [LARGE SCALE GENOMIC DNA]</scope>
    <source>
        <strain evidence="4 5">Z-761</strain>
    </source>
</reference>
<dbReference type="PANTHER" id="PTHR43567">
    <property type="entry name" value="FLAVOREDOXIN-RELATED-RELATED"/>
    <property type="match status" value="1"/>
</dbReference>
<dbReference type="PANTHER" id="PTHR43567:SF5">
    <property type="entry name" value="HYPOTHETICAL CYTOSOLIC PROTEIN"/>
    <property type="match status" value="1"/>
</dbReference>
<dbReference type="Pfam" id="PF01613">
    <property type="entry name" value="Flavin_Reduct"/>
    <property type="match status" value="1"/>
</dbReference>
<feature type="domain" description="Flavin reductase like" evidence="3">
    <location>
        <begin position="23"/>
        <end position="166"/>
    </location>
</feature>
<dbReference type="GeneID" id="24809982"/>
<evidence type="ECO:0000256" key="1">
    <source>
        <dbReference type="ARBA" id="ARBA00001917"/>
    </source>
</evidence>
<keyword evidence="5" id="KW-1185">Reference proteome</keyword>
<sequence>MSTFQPLKADAFDFSPFRMIGKEWMLITAEKEGKVNSMTASWGGLGVMWNKNAAFIVVRKSRYTKEFIDGSDNFSISFFDREKYGKMLTYMGTVSGRDEDKVKKSGLTINHYEGIPYYNEASKVLVCKKMCCQPIKPESFVMEQIDEQWYADKDYHDLYIGEIVEILTR</sequence>
<proteinExistence type="inferred from homology"/>
<dbReference type="RefSeq" id="WP_048120089.1">
    <property type="nucleotide sequence ID" value="NZ_CP009520.1"/>
</dbReference>
<evidence type="ECO:0000313" key="5">
    <source>
        <dbReference type="Proteomes" id="UP000033096"/>
    </source>
</evidence>
<accession>A0A0E3LH83</accession>
<dbReference type="InterPro" id="IPR002563">
    <property type="entry name" value="Flavin_Rdtase-like_dom"/>
</dbReference>
<evidence type="ECO:0000313" key="4">
    <source>
        <dbReference type="EMBL" id="AKB43821.1"/>
    </source>
</evidence>
<dbReference type="STRING" id="1434123.MSVAZ_1552"/>
<organism evidence="4 5">
    <name type="scientific">Methanosarcina vacuolata Z-761</name>
    <dbReference type="NCBI Taxonomy" id="1434123"/>
    <lineage>
        <taxon>Archaea</taxon>
        <taxon>Methanobacteriati</taxon>
        <taxon>Methanobacteriota</taxon>
        <taxon>Stenosarchaea group</taxon>
        <taxon>Methanomicrobia</taxon>
        <taxon>Methanosarcinales</taxon>
        <taxon>Methanosarcinaceae</taxon>
        <taxon>Methanosarcina</taxon>
    </lineage>
</organism>
<dbReference type="HOGENOM" id="CLU_102849_0_0_2"/>
<name>A0A0E3LH83_9EURY</name>
<dbReference type="Proteomes" id="UP000033096">
    <property type="component" value="Chromosome"/>
</dbReference>
<dbReference type="Gene3D" id="2.30.110.10">
    <property type="entry name" value="Electron Transport, Fmn-binding Protein, Chain A"/>
    <property type="match status" value="1"/>
</dbReference>
<gene>
    <name evidence="4" type="ORF">MSVAZ_1552</name>
</gene>
<evidence type="ECO:0000259" key="3">
    <source>
        <dbReference type="Pfam" id="PF01613"/>
    </source>
</evidence>
<dbReference type="PATRIC" id="fig|1434123.4.peg.1863"/>
<dbReference type="KEGG" id="mvc:MSVAZ_1552"/>
<evidence type="ECO:0000256" key="2">
    <source>
        <dbReference type="ARBA" id="ARBA00038054"/>
    </source>
</evidence>
<dbReference type="SUPFAM" id="SSF50475">
    <property type="entry name" value="FMN-binding split barrel"/>
    <property type="match status" value="1"/>
</dbReference>
<dbReference type="AlphaFoldDB" id="A0A0E3LH83"/>
<comment type="cofactor">
    <cofactor evidence="1">
        <name>FMN</name>
        <dbReference type="ChEBI" id="CHEBI:58210"/>
    </cofactor>
</comment>
<protein>
    <recommendedName>
        <fullName evidence="3">Flavin reductase like domain-containing protein</fullName>
    </recommendedName>
</protein>
<dbReference type="InterPro" id="IPR052174">
    <property type="entry name" value="Flavoredoxin"/>
</dbReference>
<dbReference type="GO" id="GO:0010181">
    <property type="term" value="F:FMN binding"/>
    <property type="evidence" value="ECO:0007669"/>
    <property type="project" value="InterPro"/>
</dbReference>
<comment type="similarity">
    <text evidence="2">Belongs to the flavoredoxin family.</text>
</comment>
<dbReference type="InterPro" id="IPR012349">
    <property type="entry name" value="Split_barrel_FMN-bd"/>
</dbReference>
<dbReference type="EMBL" id="CP009520">
    <property type="protein sequence ID" value="AKB43821.1"/>
    <property type="molecule type" value="Genomic_DNA"/>
</dbReference>